<dbReference type="Proteomes" id="UP000735874">
    <property type="component" value="Unassembled WGS sequence"/>
</dbReference>
<dbReference type="Proteomes" id="UP000736787">
    <property type="component" value="Unassembled WGS sequence"/>
</dbReference>
<feature type="region of interest" description="Disordered" evidence="1">
    <location>
        <begin position="1"/>
        <end position="23"/>
    </location>
</feature>
<proteinExistence type="predicted"/>
<dbReference type="EMBL" id="RCMG01000198">
    <property type="protein sequence ID" value="KAG2859983.1"/>
    <property type="molecule type" value="Genomic_DNA"/>
</dbReference>
<reference evidence="2" key="1">
    <citation type="submission" date="2018-10" db="EMBL/GenBank/DDBJ databases">
        <title>Effector identification in a new, highly contiguous assembly of the strawberry crown rot pathogen Phytophthora cactorum.</title>
        <authorList>
            <person name="Armitage A.D."/>
            <person name="Nellist C.F."/>
            <person name="Bates H."/>
            <person name="Vickerstaff R.J."/>
            <person name="Harrison R.J."/>
        </authorList>
    </citation>
    <scope>NUCLEOTIDE SEQUENCE</scope>
    <source>
        <strain evidence="2">15-7</strain>
        <strain evidence="3">4040</strain>
    </source>
</reference>
<feature type="compositionally biased region" description="Low complexity" evidence="1">
    <location>
        <begin position="9"/>
        <end position="22"/>
    </location>
</feature>
<evidence type="ECO:0000313" key="2">
    <source>
        <dbReference type="EMBL" id="KAG2859983.1"/>
    </source>
</evidence>
<dbReference type="EMBL" id="RCMK01000015">
    <property type="protein sequence ID" value="KAG2954307.1"/>
    <property type="molecule type" value="Genomic_DNA"/>
</dbReference>
<comment type="caution">
    <text evidence="2">The sequence shown here is derived from an EMBL/GenBank/DDBJ whole genome shotgun (WGS) entry which is preliminary data.</text>
</comment>
<evidence type="ECO:0000256" key="1">
    <source>
        <dbReference type="SAM" id="MobiDB-lite"/>
    </source>
</evidence>
<name>A0A8T0ZCL1_9STRA</name>
<protein>
    <submittedName>
        <fullName evidence="2">Uncharacterized protein</fullName>
    </submittedName>
</protein>
<sequence length="100" mass="11304">MDFLLNPVSNSDDSISESSANNMGDFDNDLSSDLGKLTMGMLLVSPGLILTKSMKTLTLQMSDRPNNYMDWWIQVYSREQVIEQIVVQMQPLSLRMQGKV</sequence>
<accession>A0A8T0ZCL1</accession>
<evidence type="ECO:0000313" key="3">
    <source>
        <dbReference type="EMBL" id="KAG2954307.1"/>
    </source>
</evidence>
<organism evidence="2 4">
    <name type="scientific">Phytophthora cactorum</name>
    <dbReference type="NCBI Taxonomy" id="29920"/>
    <lineage>
        <taxon>Eukaryota</taxon>
        <taxon>Sar</taxon>
        <taxon>Stramenopiles</taxon>
        <taxon>Oomycota</taxon>
        <taxon>Peronosporomycetes</taxon>
        <taxon>Peronosporales</taxon>
        <taxon>Peronosporaceae</taxon>
        <taxon>Phytophthora</taxon>
    </lineage>
</organism>
<evidence type="ECO:0000313" key="4">
    <source>
        <dbReference type="Proteomes" id="UP000735874"/>
    </source>
</evidence>
<gene>
    <name evidence="2" type="ORF">PC113_g8426</name>
    <name evidence="3" type="ORF">PC117_g1301</name>
</gene>
<dbReference type="AlphaFoldDB" id="A0A8T0ZCL1"/>